<organism evidence="3 4">
    <name type="scientific">Crepidotus variabilis</name>
    <dbReference type="NCBI Taxonomy" id="179855"/>
    <lineage>
        <taxon>Eukaryota</taxon>
        <taxon>Fungi</taxon>
        <taxon>Dikarya</taxon>
        <taxon>Basidiomycota</taxon>
        <taxon>Agaricomycotina</taxon>
        <taxon>Agaricomycetes</taxon>
        <taxon>Agaricomycetidae</taxon>
        <taxon>Agaricales</taxon>
        <taxon>Agaricineae</taxon>
        <taxon>Crepidotaceae</taxon>
        <taxon>Crepidotus</taxon>
    </lineage>
</organism>
<keyword evidence="1" id="KW-0812">Transmembrane</keyword>
<keyword evidence="4" id="KW-1185">Reference proteome</keyword>
<comment type="caution">
    <text evidence="3">The sequence shown here is derived from an EMBL/GenBank/DDBJ whole genome shotgun (WGS) entry which is preliminary data.</text>
</comment>
<dbReference type="InterPro" id="IPR045340">
    <property type="entry name" value="DUF6533"/>
</dbReference>
<feature type="transmembrane region" description="Helical" evidence="1">
    <location>
        <begin position="130"/>
        <end position="153"/>
    </location>
</feature>
<feature type="transmembrane region" description="Helical" evidence="1">
    <location>
        <begin position="62"/>
        <end position="82"/>
    </location>
</feature>
<evidence type="ECO:0000256" key="1">
    <source>
        <dbReference type="SAM" id="Phobius"/>
    </source>
</evidence>
<sequence>MPAQTLDYLAMPNPMAPEAWIPYPRNLYTMYTAVAMGVLSVLVWDILSSLPDEIRLIFQYKFSWPTLCYCIARIAPLPFLAIQNTQLTQDIDNCHSWSIAGSTFFASIHIPAGLLFLFRVRAVYNGLPRVKWLISTGWVIYAGSCLLPFAGMVGTRVSPLNRCIGAFKKPYPAILFFMQAAYDLIVCVAVTYKISIDIVTEGMEMKRWWSFRIPKSPFTKLRARFLADSHYYFVLTFLLKVAEIIVYFAGNAAVLLIFTQLDNVLISIIACKIHRNFKLGKSGMFNHSYEMSMFDVVNSGGSNQGDTQVTSEDQQAIR</sequence>
<keyword evidence="1" id="KW-1133">Transmembrane helix</keyword>
<dbReference type="OrthoDB" id="3038990at2759"/>
<keyword evidence="1" id="KW-0472">Membrane</keyword>
<name>A0A9P6EBA9_9AGAR</name>
<dbReference type="Proteomes" id="UP000807306">
    <property type="component" value="Unassembled WGS sequence"/>
</dbReference>
<proteinExistence type="predicted"/>
<dbReference type="AlphaFoldDB" id="A0A9P6EBA9"/>
<feature type="transmembrane region" description="Helical" evidence="1">
    <location>
        <begin position="97"/>
        <end position="118"/>
    </location>
</feature>
<feature type="transmembrane region" description="Helical" evidence="1">
    <location>
        <begin position="173"/>
        <end position="200"/>
    </location>
</feature>
<gene>
    <name evidence="3" type="ORF">CPB83DRAFT_896678</name>
</gene>
<protein>
    <recommendedName>
        <fullName evidence="2">DUF6533 domain-containing protein</fullName>
    </recommendedName>
</protein>
<evidence type="ECO:0000313" key="3">
    <source>
        <dbReference type="EMBL" id="KAF9525778.1"/>
    </source>
</evidence>
<feature type="domain" description="DUF6533" evidence="2">
    <location>
        <begin position="35"/>
        <end position="77"/>
    </location>
</feature>
<dbReference type="Pfam" id="PF20151">
    <property type="entry name" value="DUF6533"/>
    <property type="match status" value="1"/>
</dbReference>
<dbReference type="EMBL" id="MU157879">
    <property type="protein sequence ID" value="KAF9525778.1"/>
    <property type="molecule type" value="Genomic_DNA"/>
</dbReference>
<reference evidence="3" key="1">
    <citation type="submission" date="2020-11" db="EMBL/GenBank/DDBJ databases">
        <authorList>
            <consortium name="DOE Joint Genome Institute"/>
            <person name="Ahrendt S."/>
            <person name="Riley R."/>
            <person name="Andreopoulos W."/>
            <person name="Labutti K."/>
            <person name="Pangilinan J."/>
            <person name="Ruiz-Duenas F.J."/>
            <person name="Barrasa J.M."/>
            <person name="Sanchez-Garcia M."/>
            <person name="Camarero S."/>
            <person name="Miyauchi S."/>
            <person name="Serrano A."/>
            <person name="Linde D."/>
            <person name="Babiker R."/>
            <person name="Drula E."/>
            <person name="Ayuso-Fernandez I."/>
            <person name="Pacheco R."/>
            <person name="Padilla G."/>
            <person name="Ferreira P."/>
            <person name="Barriuso J."/>
            <person name="Kellner H."/>
            <person name="Castanera R."/>
            <person name="Alfaro M."/>
            <person name="Ramirez L."/>
            <person name="Pisabarro A.G."/>
            <person name="Kuo A."/>
            <person name="Tritt A."/>
            <person name="Lipzen A."/>
            <person name="He G."/>
            <person name="Yan M."/>
            <person name="Ng V."/>
            <person name="Cullen D."/>
            <person name="Martin F."/>
            <person name="Rosso M.-N."/>
            <person name="Henrissat B."/>
            <person name="Hibbett D."/>
            <person name="Martinez A.T."/>
            <person name="Grigoriev I.V."/>
        </authorList>
    </citation>
    <scope>NUCLEOTIDE SEQUENCE</scope>
    <source>
        <strain evidence="3">CBS 506.95</strain>
    </source>
</reference>
<evidence type="ECO:0000259" key="2">
    <source>
        <dbReference type="Pfam" id="PF20151"/>
    </source>
</evidence>
<feature type="transmembrane region" description="Helical" evidence="1">
    <location>
        <begin position="28"/>
        <end position="50"/>
    </location>
</feature>
<evidence type="ECO:0000313" key="4">
    <source>
        <dbReference type="Proteomes" id="UP000807306"/>
    </source>
</evidence>
<accession>A0A9P6EBA9</accession>